<keyword evidence="5" id="KW-0067">ATP-binding</keyword>
<dbReference type="Gene3D" id="1.10.8.60">
    <property type="match status" value="1"/>
</dbReference>
<dbReference type="CDD" id="cd00009">
    <property type="entry name" value="AAA"/>
    <property type="match status" value="1"/>
</dbReference>
<evidence type="ECO:0000256" key="4">
    <source>
        <dbReference type="ARBA" id="ARBA00022741"/>
    </source>
</evidence>
<dbReference type="FunFam" id="1.10.8.60:FF:000014">
    <property type="entry name" value="DNA-binding transcriptional regulator NtrC"/>
    <property type="match status" value="1"/>
</dbReference>
<dbReference type="Proteomes" id="UP000268469">
    <property type="component" value="Unassembled WGS sequence"/>
</dbReference>
<dbReference type="PROSITE" id="PS50110">
    <property type="entry name" value="RESPONSE_REGULATORY"/>
    <property type="match status" value="1"/>
</dbReference>
<reference evidence="13 14" key="1">
    <citation type="submission" date="2018-06" db="EMBL/GenBank/DDBJ databases">
        <title>Extensive metabolic versatility and redundancy in microbially diverse, dynamic hydrothermal sediments.</title>
        <authorList>
            <person name="Dombrowski N."/>
            <person name="Teske A."/>
            <person name="Baker B.J."/>
        </authorList>
    </citation>
    <scope>NUCLEOTIDE SEQUENCE [LARGE SCALE GENOMIC DNA]</scope>
    <source>
        <strain evidence="13">B36_G15</strain>
    </source>
</reference>
<dbReference type="GO" id="GO:0043565">
    <property type="term" value="F:sequence-specific DNA binding"/>
    <property type="evidence" value="ECO:0007669"/>
    <property type="project" value="InterPro"/>
</dbReference>
<evidence type="ECO:0000256" key="8">
    <source>
        <dbReference type="ARBA" id="ARBA00023159"/>
    </source>
</evidence>
<keyword evidence="9" id="KW-0804">Transcription</keyword>
<evidence type="ECO:0000313" key="14">
    <source>
        <dbReference type="Proteomes" id="UP000268469"/>
    </source>
</evidence>
<evidence type="ECO:0000313" key="13">
    <source>
        <dbReference type="EMBL" id="RKX71649.1"/>
    </source>
</evidence>
<dbReference type="InterPro" id="IPR058031">
    <property type="entry name" value="AAA_lid_NorR"/>
</dbReference>
<evidence type="ECO:0000256" key="3">
    <source>
        <dbReference type="ARBA" id="ARBA00022553"/>
    </source>
</evidence>
<dbReference type="GO" id="GO:0005524">
    <property type="term" value="F:ATP binding"/>
    <property type="evidence" value="ECO:0007669"/>
    <property type="project" value="UniProtKB-KW"/>
</dbReference>
<comment type="subcellular location">
    <subcellularLocation>
        <location evidence="1">Cytoplasm</location>
    </subcellularLocation>
</comment>
<dbReference type="InterPro" id="IPR025662">
    <property type="entry name" value="Sigma_54_int_dom_ATP-bd_1"/>
</dbReference>
<evidence type="ECO:0000256" key="10">
    <source>
        <dbReference type="PROSITE-ProRule" id="PRU00169"/>
    </source>
</evidence>
<protein>
    <submittedName>
        <fullName evidence="13">Sigma-54-dependent Fis family transcriptional regulator</fullName>
    </submittedName>
</protein>
<keyword evidence="6" id="KW-0805">Transcription regulation</keyword>
<evidence type="ECO:0000256" key="7">
    <source>
        <dbReference type="ARBA" id="ARBA00023125"/>
    </source>
</evidence>
<dbReference type="InterPro" id="IPR011006">
    <property type="entry name" value="CheY-like_superfamily"/>
</dbReference>
<dbReference type="InterPro" id="IPR003593">
    <property type="entry name" value="AAA+_ATPase"/>
</dbReference>
<accession>A0A660SLJ8</accession>
<keyword evidence="4" id="KW-0547">Nucleotide-binding</keyword>
<evidence type="ECO:0000259" key="12">
    <source>
        <dbReference type="PROSITE" id="PS50110"/>
    </source>
</evidence>
<evidence type="ECO:0000256" key="9">
    <source>
        <dbReference type="ARBA" id="ARBA00023163"/>
    </source>
</evidence>
<dbReference type="InterPro" id="IPR001789">
    <property type="entry name" value="Sig_transdc_resp-reg_receiver"/>
</dbReference>
<dbReference type="PRINTS" id="PR01590">
    <property type="entry name" value="HTHFIS"/>
</dbReference>
<dbReference type="InterPro" id="IPR002197">
    <property type="entry name" value="HTH_Fis"/>
</dbReference>
<dbReference type="AlphaFoldDB" id="A0A660SLJ8"/>
<gene>
    <name evidence="13" type="ORF">DRP53_00765</name>
</gene>
<dbReference type="SUPFAM" id="SSF52540">
    <property type="entry name" value="P-loop containing nucleoside triphosphate hydrolases"/>
    <property type="match status" value="1"/>
</dbReference>
<dbReference type="Pfam" id="PF25601">
    <property type="entry name" value="AAA_lid_14"/>
    <property type="match status" value="1"/>
</dbReference>
<dbReference type="PROSITE" id="PS00675">
    <property type="entry name" value="SIGMA54_INTERACT_1"/>
    <property type="match status" value="1"/>
</dbReference>
<sequence length="446" mass="51103">MMDRRSKILVADDEEIMRRSLTDWLEEEGYSVHAVPNGQSAIEALAREDWDAFLLDLKMPDLDGIEVLKITKKKNPQLPVIIITAYATVESAVEAMKEGAYDYIVKPFNPEEVSLILHRIVEHQRLIKENISLRKRLAREIFFEDIITKDKRMKKVIEMVKTVAKTNSTVLIYGESGTGKELIARAIHNTSPRKDHPFVAISCGALPETLLEAELFGYEKGAFTGATTQTKGKLELAHHGTLFLDDIADISPKTQVDLLRVLQEREFRRLGGTKTIRIDVRFVAATNRDLEAEVKKGRFREDLYYRLKVITIKLPPLRERKDDIPHLVDHFIEKFNTEMGKRILRVSAETMQILLSHNWPGNVRELENVIEHAMVVCDQEIIEPKHLPEDLTKKAPPLKTLKEVEREHIESVLKACHWKISPAARILGLNRTTLYNKIKAYGLKPM</sequence>
<evidence type="ECO:0000256" key="1">
    <source>
        <dbReference type="ARBA" id="ARBA00004496"/>
    </source>
</evidence>
<dbReference type="Pfam" id="PF02954">
    <property type="entry name" value="HTH_8"/>
    <property type="match status" value="1"/>
</dbReference>
<dbReference type="FunFam" id="3.40.50.300:FF:000006">
    <property type="entry name" value="DNA-binding transcriptional regulator NtrC"/>
    <property type="match status" value="1"/>
</dbReference>
<dbReference type="SMART" id="SM00382">
    <property type="entry name" value="AAA"/>
    <property type="match status" value="1"/>
</dbReference>
<dbReference type="SUPFAM" id="SSF46689">
    <property type="entry name" value="Homeodomain-like"/>
    <property type="match status" value="1"/>
</dbReference>
<feature type="domain" description="Response regulatory" evidence="12">
    <location>
        <begin position="7"/>
        <end position="121"/>
    </location>
</feature>
<dbReference type="PROSITE" id="PS50045">
    <property type="entry name" value="SIGMA54_INTERACT_4"/>
    <property type="match status" value="1"/>
</dbReference>
<keyword evidence="3 10" id="KW-0597">Phosphoprotein</keyword>
<evidence type="ECO:0000256" key="5">
    <source>
        <dbReference type="ARBA" id="ARBA00022840"/>
    </source>
</evidence>
<proteinExistence type="predicted"/>
<dbReference type="PROSITE" id="PS00688">
    <property type="entry name" value="SIGMA54_INTERACT_3"/>
    <property type="match status" value="1"/>
</dbReference>
<dbReference type="InterPro" id="IPR025944">
    <property type="entry name" value="Sigma_54_int_dom_CS"/>
</dbReference>
<dbReference type="InterPro" id="IPR009057">
    <property type="entry name" value="Homeodomain-like_sf"/>
</dbReference>
<dbReference type="GO" id="GO:0005737">
    <property type="term" value="C:cytoplasm"/>
    <property type="evidence" value="ECO:0007669"/>
    <property type="project" value="UniProtKB-SubCell"/>
</dbReference>
<dbReference type="SUPFAM" id="SSF52172">
    <property type="entry name" value="CheY-like"/>
    <property type="match status" value="1"/>
</dbReference>
<feature type="domain" description="Sigma-54 factor interaction" evidence="11">
    <location>
        <begin position="146"/>
        <end position="375"/>
    </location>
</feature>
<dbReference type="Gene3D" id="3.40.50.300">
    <property type="entry name" value="P-loop containing nucleotide triphosphate hydrolases"/>
    <property type="match status" value="1"/>
</dbReference>
<dbReference type="InterPro" id="IPR002078">
    <property type="entry name" value="Sigma_54_int"/>
</dbReference>
<dbReference type="Pfam" id="PF00158">
    <property type="entry name" value="Sigma54_activat"/>
    <property type="match status" value="1"/>
</dbReference>
<dbReference type="PANTHER" id="PTHR32071">
    <property type="entry name" value="TRANSCRIPTIONAL REGULATORY PROTEIN"/>
    <property type="match status" value="1"/>
</dbReference>
<keyword evidence="7" id="KW-0238">DNA-binding</keyword>
<dbReference type="Gene3D" id="1.10.10.60">
    <property type="entry name" value="Homeodomain-like"/>
    <property type="match status" value="1"/>
</dbReference>
<dbReference type="Gene3D" id="3.40.50.2300">
    <property type="match status" value="1"/>
</dbReference>
<organism evidence="13 14">
    <name type="scientific">candidate division WOR-3 bacterium</name>
    <dbReference type="NCBI Taxonomy" id="2052148"/>
    <lineage>
        <taxon>Bacteria</taxon>
        <taxon>Bacteria division WOR-3</taxon>
    </lineage>
</organism>
<dbReference type="GO" id="GO:0006355">
    <property type="term" value="P:regulation of DNA-templated transcription"/>
    <property type="evidence" value="ECO:0007669"/>
    <property type="project" value="InterPro"/>
</dbReference>
<dbReference type="EMBL" id="QNBE01000004">
    <property type="protein sequence ID" value="RKX71649.1"/>
    <property type="molecule type" value="Genomic_DNA"/>
</dbReference>
<dbReference type="SMART" id="SM00448">
    <property type="entry name" value="REC"/>
    <property type="match status" value="1"/>
</dbReference>
<dbReference type="FunFam" id="3.40.50.2300:FF:000018">
    <property type="entry name" value="DNA-binding transcriptional regulator NtrC"/>
    <property type="match status" value="1"/>
</dbReference>
<evidence type="ECO:0000256" key="2">
    <source>
        <dbReference type="ARBA" id="ARBA00022490"/>
    </source>
</evidence>
<keyword evidence="8" id="KW-0010">Activator</keyword>
<evidence type="ECO:0000256" key="6">
    <source>
        <dbReference type="ARBA" id="ARBA00023015"/>
    </source>
</evidence>
<dbReference type="Pfam" id="PF00072">
    <property type="entry name" value="Response_reg"/>
    <property type="match status" value="1"/>
</dbReference>
<name>A0A660SLJ8_UNCW3</name>
<dbReference type="InterPro" id="IPR027417">
    <property type="entry name" value="P-loop_NTPase"/>
</dbReference>
<evidence type="ECO:0000259" key="11">
    <source>
        <dbReference type="PROSITE" id="PS50045"/>
    </source>
</evidence>
<comment type="caution">
    <text evidence="13">The sequence shown here is derived from an EMBL/GenBank/DDBJ whole genome shotgun (WGS) entry which is preliminary data.</text>
</comment>
<keyword evidence="2" id="KW-0963">Cytoplasm</keyword>
<feature type="modified residue" description="4-aspartylphosphate" evidence="10">
    <location>
        <position position="56"/>
    </location>
</feature>
<dbReference type="GO" id="GO:0000160">
    <property type="term" value="P:phosphorelay signal transduction system"/>
    <property type="evidence" value="ECO:0007669"/>
    <property type="project" value="InterPro"/>
</dbReference>